<name>A0ABQ1V0Z2_9BACT</name>
<accession>A0ABQ1V0Z2</accession>
<reference evidence="2" key="1">
    <citation type="journal article" date="2019" name="Int. J. Syst. Evol. Microbiol.">
        <title>The Global Catalogue of Microorganisms (GCM) 10K type strain sequencing project: providing services to taxonomists for standard genome sequencing and annotation.</title>
        <authorList>
            <consortium name="The Broad Institute Genomics Platform"/>
            <consortium name="The Broad Institute Genome Sequencing Center for Infectious Disease"/>
            <person name="Wu L."/>
            <person name="Ma J."/>
        </authorList>
    </citation>
    <scope>NUCLEOTIDE SEQUENCE [LARGE SCALE GENOMIC DNA]</scope>
    <source>
        <strain evidence="2">CGMCC 1.15407</strain>
    </source>
</reference>
<evidence type="ECO:0000313" key="1">
    <source>
        <dbReference type="EMBL" id="GGF31426.1"/>
    </source>
</evidence>
<sequence length="132" mass="16059">MKVLCKYNDPDDLPEGAPSDFDYGLELQKKYLVMGIMINVEKLYYFIDENGMPGFYPKELFDITDNQLSKEWYFKPYSKIDKMYPYVQAIWGYYELVFDKNHYQKIVDREESALKLYFRRKIELENELKERL</sequence>
<gene>
    <name evidence="1" type="ORF">GCM10011339_19550</name>
</gene>
<keyword evidence="2" id="KW-1185">Reference proteome</keyword>
<dbReference type="EMBL" id="BMIU01000008">
    <property type="protein sequence ID" value="GGF31426.1"/>
    <property type="molecule type" value="Genomic_DNA"/>
</dbReference>
<proteinExistence type="predicted"/>
<dbReference type="Proteomes" id="UP000647339">
    <property type="component" value="Unassembled WGS sequence"/>
</dbReference>
<protein>
    <recommendedName>
        <fullName evidence="3">Phosphoribosylaminoimidazole synthetase</fullName>
    </recommendedName>
</protein>
<comment type="caution">
    <text evidence="1">The sequence shown here is derived from an EMBL/GenBank/DDBJ whole genome shotgun (WGS) entry which is preliminary data.</text>
</comment>
<evidence type="ECO:0008006" key="3">
    <source>
        <dbReference type="Google" id="ProtNLM"/>
    </source>
</evidence>
<evidence type="ECO:0000313" key="2">
    <source>
        <dbReference type="Proteomes" id="UP000647339"/>
    </source>
</evidence>
<dbReference type="RefSeq" id="WP_137403369.1">
    <property type="nucleotide sequence ID" value="NZ_BMIU01000008.1"/>
</dbReference>
<organism evidence="1 2">
    <name type="scientific">Echinicola rosea</name>
    <dbReference type="NCBI Taxonomy" id="1807691"/>
    <lineage>
        <taxon>Bacteria</taxon>
        <taxon>Pseudomonadati</taxon>
        <taxon>Bacteroidota</taxon>
        <taxon>Cytophagia</taxon>
        <taxon>Cytophagales</taxon>
        <taxon>Cyclobacteriaceae</taxon>
        <taxon>Echinicola</taxon>
    </lineage>
</organism>